<name>A0AAU8EAA6_9PSED</name>
<evidence type="ECO:0000313" key="3">
    <source>
        <dbReference type="EMBL" id="XCG76198.1"/>
    </source>
</evidence>
<dbReference type="PROSITE" id="PS51819">
    <property type="entry name" value="VOC"/>
    <property type="match status" value="1"/>
</dbReference>
<dbReference type="PROSITE" id="PS00934">
    <property type="entry name" value="GLYOXALASE_I_1"/>
    <property type="match status" value="1"/>
</dbReference>
<dbReference type="Gene3D" id="3.10.180.10">
    <property type="entry name" value="2,3-Dihydroxybiphenyl 1,2-Dioxygenase, domain 1"/>
    <property type="match status" value="1"/>
</dbReference>
<evidence type="ECO:0000259" key="2">
    <source>
        <dbReference type="PROSITE" id="PS51819"/>
    </source>
</evidence>
<dbReference type="AlphaFoldDB" id="A0AAU8EAA6"/>
<dbReference type="GO" id="GO:0004462">
    <property type="term" value="F:lactoylglutathione lyase activity"/>
    <property type="evidence" value="ECO:0007669"/>
    <property type="project" value="InterPro"/>
</dbReference>
<reference evidence="3" key="1">
    <citation type="submission" date="2024-06" db="EMBL/GenBank/DDBJ databases">
        <title>The Caenorhabditis elegans bacterial microbiome influences microsporidia infection through nutrient limitation and inhibiting parasite invasion.</title>
        <authorList>
            <person name="Tamim El Jarkass H."/>
            <person name="Castelblanco S."/>
            <person name="Kaur M."/>
            <person name="Wan Y.C."/>
            <person name="Ellis A.E."/>
            <person name="Sheldon R.D."/>
            <person name="Lien E.C."/>
            <person name="Burton N.O."/>
            <person name="Wright G.D."/>
            <person name="Reinke A.W."/>
        </authorList>
    </citation>
    <scope>NUCLEOTIDE SEQUENCE</scope>
    <source>
        <strain evidence="3">MYb327</strain>
    </source>
</reference>
<gene>
    <name evidence="3" type="ORF">ABVN21_09055</name>
</gene>
<proteinExistence type="predicted"/>
<protein>
    <submittedName>
        <fullName evidence="3">VOC family protein</fullName>
    </submittedName>
</protein>
<organism evidence="3">
    <name type="scientific">Pseudomonas sp. MYb327</name>
    <dbReference type="NCBI Taxonomy" id="2745230"/>
    <lineage>
        <taxon>Bacteria</taxon>
        <taxon>Pseudomonadati</taxon>
        <taxon>Pseudomonadota</taxon>
        <taxon>Gammaproteobacteria</taxon>
        <taxon>Pseudomonadales</taxon>
        <taxon>Pseudomonadaceae</taxon>
        <taxon>Pseudomonas</taxon>
    </lineage>
</organism>
<dbReference type="PANTHER" id="PTHR43048">
    <property type="entry name" value="METHYLMALONYL-COA EPIMERASE"/>
    <property type="match status" value="1"/>
</dbReference>
<keyword evidence="1" id="KW-0479">Metal-binding</keyword>
<dbReference type="GO" id="GO:0046491">
    <property type="term" value="P:L-methylmalonyl-CoA metabolic process"/>
    <property type="evidence" value="ECO:0007669"/>
    <property type="project" value="TreeGrafter"/>
</dbReference>
<dbReference type="GO" id="GO:0004493">
    <property type="term" value="F:methylmalonyl-CoA epimerase activity"/>
    <property type="evidence" value="ECO:0007669"/>
    <property type="project" value="TreeGrafter"/>
</dbReference>
<evidence type="ECO:0000256" key="1">
    <source>
        <dbReference type="ARBA" id="ARBA00022723"/>
    </source>
</evidence>
<accession>A0AAU8EAA6</accession>
<dbReference type="EMBL" id="CP159258">
    <property type="protein sequence ID" value="XCG76198.1"/>
    <property type="molecule type" value="Genomic_DNA"/>
</dbReference>
<dbReference type="InterPro" id="IPR051785">
    <property type="entry name" value="MMCE/EMCE_epimerase"/>
</dbReference>
<feature type="domain" description="VOC" evidence="2">
    <location>
        <begin position="7"/>
        <end position="155"/>
    </location>
</feature>
<dbReference type="Pfam" id="PF00903">
    <property type="entry name" value="Glyoxalase"/>
    <property type="match status" value="1"/>
</dbReference>
<dbReference type="SUPFAM" id="SSF54593">
    <property type="entry name" value="Glyoxalase/Bleomycin resistance protein/Dihydroxybiphenyl dioxygenase"/>
    <property type="match status" value="1"/>
</dbReference>
<dbReference type="GO" id="GO:0046872">
    <property type="term" value="F:metal ion binding"/>
    <property type="evidence" value="ECO:0007669"/>
    <property type="project" value="UniProtKB-KW"/>
</dbReference>
<dbReference type="PANTHER" id="PTHR43048:SF3">
    <property type="entry name" value="METHYLMALONYL-COA EPIMERASE, MITOCHONDRIAL"/>
    <property type="match status" value="1"/>
</dbReference>
<sequence>MDRYINRLFHVCITVADIDAALEFYCGVLGLESIGKLRHERAPGEILGFPNQIIEIHADHLVGKDKENATVIDLIEFVEPKTVVNKSASAPLNHAGINRMAFGVDDTDAIHEKLKARGDIVFLCEPQVVIAPTGGKFKILTFKDPFDNVLEVIEYCKQ</sequence>
<dbReference type="InterPro" id="IPR037523">
    <property type="entry name" value="VOC_core"/>
</dbReference>
<dbReference type="InterPro" id="IPR004360">
    <property type="entry name" value="Glyas_Fos-R_dOase_dom"/>
</dbReference>
<dbReference type="RefSeq" id="WP_339554504.1">
    <property type="nucleotide sequence ID" value="NZ_CP159258.1"/>
</dbReference>
<dbReference type="InterPro" id="IPR029068">
    <property type="entry name" value="Glyas_Bleomycin-R_OHBP_Dase"/>
</dbReference>
<dbReference type="InterPro" id="IPR018146">
    <property type="entry name" value="Glyoxalase_1_CS"/>
</dbReference>